<keyword evidence="2" id="KW-1185">Reference proteome</keyword>
<reference evidence="1 2" key="1">
    <citation type="submission" date="2018-10" db="EMBL/GenBank/DDBJ databases">
        <title>Genome assembly for a Yunnan-Guizhou Plateau 3E fish, Anabarilius grahami (Regan), and its evolutionary and genetic applications.</title>
        <authorList>
            <person name="Jiang W."/>
        </authorList>
    </citation>
    <scope>NUCLEOTIDE SEQUENCE [LARGE SCALE GENOMIC DNA]</scope>
    <source>
        <strain evidence="1">AG-KIZ</strain>
        <tissue evidence="1">Muscle</tissue>
    </source>
</reference>
<organism evidence="1 2">
    <name type="scientific">Anabarilius grahami</name>
    <name type="common">Kanglang fish</name>
    <name type="synonym">Barilius grahami</name>
    <dbReference type="NCBI Taxonomy" id="495550"/>
    <lineage>
        <taxon>Eukaryota</taxon>
        <taxon>Metazoa</taxon>
        <taxon>Chordata</taxon>
        <taxon>Craniata</taxon>
        <taxon>Vertebrata</taxon>
        <taxon>Euteleostomi</taxon>
        <taxon>Actinopterygii</taxon>
        <taxon>Neopterygii</taxon>
        <taxon>Teleostei</taxon>
        <taxon>Ostariophysi</taxon>
        <taxon>Cypriniformes</taxon>
        <taxon>Xenocyprididae</taxon>
        <taxon>Xenocypridinae</taxon>
        <taxon>Xenocypridinae incertae sedis</taxon>
        <taxon>Anabarilius</taxon>
    </lineage>
</organism>
<sequence>MALEAETRLRLWWSQVELAEEFERGMALTCSSAADESELLEEDVLSLTSSDPAGSALLVFSQVEQEVSDEGDKVDISEPSWSDCPMYFELLEVVEHATARQLH</sequence>
<accession>A0A3N0YCC5</accession>
<name>A0A3N0YCC5_ANAGA</name>
<dbReference type="EMBL" id="RJVU01047120">
    <property type="protein sequence ID" value="ROL43895.1"/>
    <property type="molecule type" value="Genomic_DNA"/>
</dbReference>
<comment type="caution">
    <text evidence="1">The sequence shown here is derived from an EMBL/GenBank/DDBJ whole genome shotgun (WGS) entry which is preliminary data.</text>
</comment>
<dbReference type="Proteomes" id="UP000281406">
    <property type="component" value="Unassembled WGS sequence"/>
</dbReference>
<evidence type="ECO:0000313" key="1">
    <source>
        <dbReference type="EMBL" id="ROL43895.1"/>
    </source>
</evidence>
<proteinExistence type="predicted"/>
<protein>
    <submittedName>
        <fullName evidence="1">Uncharacterized protein</fullName>
    </submittedName>
</protein>
<dbReference type="AlphaFoldDB" id="A0A3N0YCC5"/>
<evidence type="ECO:0000313" key="2">
    <source>
        <dbReference type="Proteomes" id="UP000281406"/>
    </source>
</evidence>
<gene>
    <name evidence="1" type="ORF">DPX16_11927</name>
</gene>